<gene>
    <name evidence="4" type="ORF">CAPTEDRAFT_134381</name>
</gene>
<dbReference type="OrthoDB" id="3226at2759"/>
<keyword evidence="1 3" id="KW-0328">Glycosyltransferase</keyword>
<dbReference type="InterPro" id="IPR002516">
    <property type="entry name" value="Glyco_trans_11"/>
</dbReference>
<protein>
    <recommendedName>
        <fullName evidence="3">L-Fucosyltransferase</fullName>
        <ecNumber evidence="3">2.4.1.-</ecNumber>
    </recommendedName>
</protein>
<keyword evidence="3" id="KW-0333">Golgi apparatus</keyword>
<evidence type="ECO:0000256" key="1">
    <source>
        <dbReference type="ARBA" id="ARBA00022676"/>
    </source>
</evidence>
<keyword evidence="3" id="KW-0325">Glycoprotein</keyword>
<dbReference type="HOGENOM" id="CLU_043399_5_0_1"/>
<dbReference type="EMBL" id="AMQN01008526">
    <property type="status" value="NOT_ANNOTATED_CDS"/>
    <property type="molecule type" value="Genomic_DNA"/>
</dbReference>
<dbReference type="PANTHER" id="PTHR11927">
    <property type="entry name" value="GALACTOSIDE 2-L-FUCOSYLTRANSFERASE"/>
    <property type="match status" value="1"/>
</dbReference>
<evidence type="ECO:0000256" key="2">
    <source>
        <dbReference type="ARBA" id="ARBA00022679"/>
    </source>
</evidence>
<organism evidence="4">
    <name type="scientific">Capitella teleta</name>
    <name type="common">Polychaete worm</name>
    <dbReference type="NCBI Taxonomy" id="283909"/>
    <lineage>
        <taxon>Eukaryota</taxon>
        <taxon>Metazoa</taxon>
        <taxon>Spiralia</taxon>
        <taxon>Lophotrochozoa</taxon>
        <taxon>Annelida</taxon>
        <taxon>Polychaeta</taxon>
        <taxon>Sedentaria</taxon>
        <taxon>Scolecida</taxon>
        <taxon>Capitellidae</taxon>
        <taxon>Capitella</taxon>
    </lineage>
</organism>
<proteinExistence type="inferred from homology"/>
<keyword evidence="3" id="KW-0735">Signal-anchor</keyword>
<dbReference type="GO" id="GO:0032580">
    <property type="term" value="C:Golgi cisterna membrane"/>
    <property type="evidence" value="ECO:0007669"/>
    <property type="project" value="UniProtKB-SubCell"/>
</dbReference>
<reference evidence="6" key="1">
    <citation type="submission" date="2012-12" db="EMBL/GenBank/DDBJ databases">
        <authorList>
            <person name="Hellsten U."/>
            <person name="Grimwood J."/>
            <person name="Chapman J.A."/>
            <person name="Shapiro H."/>
            <person name="Aerts A."/>
            <person name="Otillar R.P."/>
            <person name="Terry A.Y."/>
            <person name="Boore J.L."/>
            <person name="Simakov O."/>
            <person name="Marletaz F."/>
            <person name="Cho S.-J."/>
            <person name="Edsinger-Gonzales E."/>
            <person name="Havlak P."/>
            <person name="Kuo D.-H."/>
            <person name="Larsson T."/>
            <person name="Lv J."/>
            <person name="Arendt D."/>
            <person name="Savage R."/>
            <person name="Osoegawa K."/>
            <person name="de Jong P."/>
            <person name="Lindberg D.R."/>
            <person name="Seaver E.C."/>
            <person name="Weisblat D.A."/>
            <person name="Putnam N.H."/>
            <person name="Grigoriev I.V."/>
            <person name="Rokhsar D.S."/>
        </authorList>
    </citation>
    <scope>NUCLEOTIDE SEQUENCE</scope>
    <source>
        <strain evidence="6">I ESC-2004</strain>
    </source>
</reference>
<evidence type="ECO:0000256" key="3">
    <source>
        <dbReference type="RuleBase" id="RU363129"/>
    </source>
</evidence>
<keyword evidence="3" id="KW-0812">Transmembrane</keyword>
<dbReference type="PANTHER" id="PTHR11927:SF9">
    <property type="entry name" value="L-FUCOSYLTRANSFERASE"/>
    <property type="match status" value="1"/>
</dbReference>
<dbReference type="EnsemblMetazoa" id="CapteT134381">
    <property type="protein sequence ID" value="CapteP134381"/>
    <property type="gene ID" value="CapteG134381"/>
</dbReference>
<dbReference type="Pfam" id="PF01531">
    <property type="entry name" value="Glyco_transf_11"/>
    <property type="match status" value="1"/>
</dbReference>
<dbReference type="GO" id="GO:0005975">
    <property type="term" value="P:carbohydrate metabolic process"/>
    <property type="evidence" value="ECO:0007669"/>
    <property type="project" value="InterPro"/>
</dbReference>
<evidence type="ECO:0000313" key="6">
    <source>
        <dbReference type="Proteomes" id="UP000014760"/>
    </source>
</evidence>
<dbReference type="EC" id="2.4.1.-" evidence="3"/>
<name>R7UB49_CAPTE</name>
<comment type="similarity">
    <text evidence="3">Belongs to the glycosyltransferase 11 family.</text>
</comment>
<comment type="subcellular location">
    <subcellularLocation>
        <location evidence="3">Golgi apparatus</location>
        <location evidence="3">Golgi stack membrane</location>
        <topology evidence="3">Single-pass type II membrane protein</topology>
    </subcellularLocation>
</comment>
<reference evidence="4 6" key="2">
    <citation type="journal article" date="2013" name="Nature">
        <title>Insights into bilaterian evolution from three spiralian genomes.</title>
        <authorList>
            <person name="Simakov O."/>
            <person name="Marletaz F."/>
            <person name="Cho S.J."/>
            <person name="Edsinger-Gonzales E."/>
            <person name="Havlak P."/>
            <person name="Hellsten U."/>
            <person name="Kuo D.H."/>
            <person name="Larsson T."/>
            <person name="Lv J."/>
            <person name="Arendt D."/>
            <person name="Savage R."/>
            <person name="Osoegawa K."/>
            <person name="de Jong P."/>
            <person name="Grimwood J."/>
            <person name="Chapman J.A."/>
            <person name="Shapiro H."/>
            <person name="Aerts A."/>
            <person name="Otillar R.P."/>
            <person name="Terry A.Y."/>
            <person name="Boore J.L."/>
            <person name="Grigoriev I.V."/>
            <person name="Lindberg D.R."/>
            <person name="Seaver E.C."/>
            <person name="Weisblat D.A."/>
            <person name="Putnam N.H."/>
            <person name="Rokhsar D.S."/>
        </authorList>
    </citation>
    <scope>NUCLEOTIDE SEQUENCE</scope>
    <source>
        <strain evidence="4 6">I ESC-2004</strain>
    </source>
</reference>
<dbReference type="OMA" id="IRIHRND"/>
<sequence length="149" mass="17104">MDILRTQISENRTAVGIHVRRADFLLKKHHLRGLSVANVSYFYKAMDLMLEKYPNAFFVVASDDKKWAKTNLGSRADLVTPFTSPYYDLALLANCQHSIISSGSFSWWVGWLAKGTTIYYEDYPRNGSSLSEGLDRSDYYYKDWIPLGD</sequence>
<dbReference type="UniPathway" id="UPA00378"/>
<keyword evidence="2 3" id="KW-0808">Transferase</keyword>
<dbReference type="STRING" id="283909.R7UB49"/>
<dbReference type="Proteomes" id="UP000014760">
    <property type="component" value="Unassembled WGS sequence"/>
</dbReference>
<keyword evidence="6" id="KW-1185">Reference proteome</keyword>
<reference evidence="5" key="3">
    <citation type="submission" date="2015-06" db="UniProtKB">
        <authorList>
            <consortium name="EnsemblMetazoa"/>
        </authorList>
    </citation>
    <scope>IDENTIFICATION</scope>
</reference>
<dbReference type="EMBL" id="KB303371">
    <property type="protein sequence ID" value="ELU03219.1"/>
    <property type="molecule type" value="Genomic_DNA"/>
</dbReference>
<dbReference type="CDD" id="cd11301">
    <property type="entry name" value="Fut1_Fut2_like"/>
    <property type="match status" value="1"/>
</dbReference>
<accession>R7UB49</accession>
<evidence type="ECO:0000313" key="5">
    <source>
        <dbReference type="EnsemblMetazoa" id="CapteP134381"/>
    </source>
</evidence>
<evidence type="ECO:0000313" key="4">
    <source>
        <dbReference type="EMBL" id="ELU03219.1"/>
    </source>
</evidence>
<dbReference type="GO" id="GO:0008107">
    <property type="term" value="F:galactoside 2-alpha-L-fucosyltransferase activity"/>
    <property type="evidence" value="ECO:0007669"/>
    <property type="project" value="InterPro"/>
</dbReference>
<dbReference type="AlphaFoldDB" id="R7UB49"/>
<comment type="pathway">
    <text evidence="3">Protein modification; protein glycosylation.</text>
</comment>